<evidence type="ECO:0000313" key="10">
    <source>
        <dbReference type="Proteomes" id="UP000265566"/>
    </source>
</evidence>
<dbReference type="AlphaFoldDB" id="A0A396J042"/>
<dbReference type="Proteomes" id="UP000265566">
    <property type="component" value="Chromosome 3"/>
</dbReference>
<dbReference type="InterPro" id="IPR036852">
    <property type="entry name" value="Peptidase_S8/S53_dom_sf"/>
</dbReference>
<evidence type="ECO:0000313" key="9">
    <source>
        <dbReference type="EMBL" id="RHN71160.1"/>
    </source>
</evidence>
<dbReference type="PROSITE" id="PS51892">
    <property type="entry name" value="SUBTILASE"/>
    <property type="match status" value="1"/>
</dbReference>
<evidence type="ECO:0000259" key="8">
    <source>
        <dbReference type="Pfam" id="PF00082"/>
    </source>
</evidence>
<evidence type="ECO:0000256" key="4">
    <source>
        <dbReference type="ARBA" id="ARBA00022729"/>
    </source>
</evidence>
<evidence type="ECO:0000256" key="2">
    <source>
        <dbReference type="ARBA" id="ARBA00011073"/>
    </source>
</evidence>
<gene>
    <name evidence="9" type="ORF">MtrunA17_Chr3g0143231</name>
</gene>
<dbReference type="InterPro" id="IPR023828">
    <property type="entry name" value="Peptidase_S8_Ser-AS"/>
</dbReference>
<dbReference type="SUPFAM" id="SSF52743">
    <property type="entry name" value="Subtilisin-like"/>
    <property type="match status" value="1"/>
</dbReference>
<keyword evidence="3" id="KW-0645">Protease</keyword>
<dbReference type="Gramene" id="rna19810">
    <property type="protein sequence ID" value="RHN71160.1"/>
    <property type="gene ID" value="gene19810"/>
</dbReference>
<keyword evidence="6" id="KW-0720">Serine protease</keyword>
<dbReference type="Gene3D" id="3.40.50.200">
    <property type="entry name" value="Peptidase S8/S53 domain"/>
    <property type="match status" value="1"/>
</dbReference>
<evidence type="ECO:0000256" key="3">
    <source>
        <dbReference type="ARBA" id="ARBA00022670"/>
    </source>
</evidence>
<keyword evidence="5 9" id="KW-0378">Hydrolase</keyword>
<comment type="caution">
    <text evidence="9">The sequence shown here is derived from an EMBL/GenBank/DDBJ whole genome shotgun (WGS) entry which is preliminary data.</text>
</comment>
<dbReference type="PROSITE" id="PS00138">
    <property type="entry name" value="SUBTILASE_SER"/>
    <property type="match status" value="1"/>
</dbReference>
<sequence length="90" mass="9207">MVAFFSSRGPSTLSKNILKPDIAAPGVAILAASIANNVTDVPKGKKPSPYNFKSGTSMSCPHVSGLAGSIKSRNPTWSASAIRSAIMTSG</sequence>
<name>A0A396J042_MEDTR</name>
<evidence type="ECO:0000256" key="5">
    <source>
        <dbReference type="ARBA" id="ARBA00022801"/>
    </source>
</evidence>
<reference evidence="10" key="1">
    <citation type="journal article" date="2018" name="Nat. Plants">
        <title>Whole-genome landscape of Medicago truncatula symbiotic genes.</title>
        <authorList>
            <person name="Pecrix Y."/>
            <person name="Staton S.E."/>
            <person name="Sallet E."/>
            <person name="Lelandais-Briere C."/>
            <person name="Moreau S."/>
            <person name="Carrere S."/>
            <person name="Blein T."/>
            <person name="Jardinaud M.F."/>
            <person name="Latrasse D."/>
            <person name="Zouine M."/>
            <person name="Zahm M."/>
            <person name="Kreplak J."/>
            <person name="Mayjonade B."/>
            <person name="Satge C."/>
            <person name="Perez M."/>
            <person name="Cauet S."/>
            <person name="Marande W."/>
            <person name="Chantry-Darmon C."/>
            <person name="Lopez-Roques C."/>
            <person name="Bouchez O."/>
            <person name="Berard A."/>
            <person name="Debelle F."/>
            <person name="Munos S."/>
            <person name="Bendahmane A."/>
            <person name="Berges H."/>
            <person name="Niebel A."/>
            <person name="Buitink J."/>
            <person name="Frugier F."/>
            <person name="Benhamed M."/>
            <person name="Crespi M."/>
            <person name="Gouzy J."/>
            <person name="Gamas P."/>
        </authorList>
    </citation>
    <scope>NUCLEOTIDE SEQUENCE [LARGE SCALE GENOMIC DNA]</scope>
    <source>
        <strain evidence="10">cv. Jemalong A17</strain>
    </source>
</reference>
<dbReference type="GO" id="GO:0006508">
    <property type="term" value="P:proteolysis"/>
    <property type="evidence" value="ECO:0007669"/>
    <property type="project" value="UniProtKB-KW"/>
</dbReference>
<dbReference type="InterPro" id="IPR045051">
    <property type="entry name" value="SBT"/>
</dbReference>
<evidence type="ECO:0000256" key="1">
    <source>
        <dbReference type="ARBA" id="ARBA00004613"/>
    </source>
</evidence>
<dbReference type="InterPro" id="IPR000209">
    <property type="entry name" value="Peptidase_S8/S53_dom"/>
</dbReference>
<proteinExistence type="inferred from homology"/>
<dbReference type="EMBL" id="PSQE01000003">
    <property type="protein sequence ID" value="RHN71160.1"/>
    <property type="molecule type" value="Genomic_DNA"/>
</dbReference>
<protein>
    <submittedName>
        <fullName evidence="9">Putative tripeptidyl-peptidase II</fullName>
        <ecNumber evidence="9">3.4.14.10</ecNumber>
    </submittedName>
</protein>
<evidence type="ECO:0000256" key="6">
    <source>
        <dbReference type="ARBA" id="ARBA00022825"/>
    </source>
</evidence>
<dbReference type="GO" id="GO:0005576">
    <property type="term" value="C:extracellular region"/>
    <property type="evidence" value="ECO:0007669"/>
    <property type="project" value="UniProtKB-SubCell"/>
</dbReference>
<dbReference type="Pfam" id="PF00082">
    <property type="entry name" value="Peptidase_S8"/>
    <property type="match status" value="1"/>
</dbReference>
<dbReference type="EC" id="3.4.14.10" evidence="9"/>
<organism evidence="9 10">
    <name type="scientific">Medicago truncatula</name>
    <name type="common">Barrel medic</name>
    <name type="synonym">Medicago tribuloides</name>
    <dbReference type="NCBI Taxonomy" id="3880"/>
    <lineage>
        <taxon>Eukaryota</taxon>
        <taxon>Viridiplantae</taxon>
        <taxon>Streptophyta</taxon>
        <taxon>Embryophyta</taxon>
        <taxon>Tracheophyta</taxon>
        <taxon>Spermatophyta</taxon>
        <taxon>Magnoliopsida</taxon>
        <taxon>eudicotyledons</taxon>
        <taxon>Gunneridae</taxon>
        <taxon>Pentapetalae</taxon>
        <taxon>rosids</taxon>
        <taxon>fabids</taxon>
        <taxon>Fabales</taxon>
        <taxon>Fabaceae</taxon>
        <taxon>Papilionoideae</taxon>
        <taxon>50 kb inversion clade</taxon>
        <taxon>NPAAA clade</taxon>
        <taxon>Hologalegina</taxon>
        <taxon>IRL clade</taxon>
        <taxon>Trifolieae</taxon>
        <taxon>Medicago</taxon>
    </lineage>
</organism>
<dbReference type="GO" id="GO:0004252">
    <property type="term" value="F:serine-type endopeptidase activity"/>
    <property type="evidence" value="ECO:0007669"/>
    <property type="project" value="InterPro"/>
</dbReference>
<evidence type="ECO:0000256" key="7">
    <source>
        <dbReference type="PROSITE-ProRule" id="PRU01240"/>
    </source>
</evidence>
<comment type="caution">
    <text evidence="7">Lacks conserved residue(s) required for the propagation of feature annotation.</text>
</comment>
<comment type="similarity">
    <text evidence="2 7">Belongs to the peptidase S8 family.</text>
</comment>
<keyword evidence="4" id="KW-0732">Signal</keyword>
<dbReference type="GO" id="GO:0008240">
    <property type="term" value="F:tripeptidyl-peptidase activity"/>
    <property type="evidence" value="ECO:0007669"/>
    <property type="project" value="UniProtKB-EC"/>
</dbReference>
<accession>A0A396J042</accession>
<feature type="domain" description="Peptidase S8/S53" evidence="8">
    <location>
        <begin position="2"/>
        <end position="89"/>
    </location>
</feature>
<dbReference type="PANTHER" id="PTHR10795">
    <property type="entry name" value="PROPROTEIN CONVERTASE SUBTILISIN/KEXIN"/>
    <property type="match status" value="1"/>
</dbReference>
<comment type="subcellular location">
    <subcellularLocation>
        <location evidence="1">Secreted</location>
    </subcellularLocation>
</comment>